<dbReference type="Proteomes" id="UP000523447">
    <property type="component" value="Unassembled WGS sequence"/>
</dbReference>
<dbReference type="Gene3D" id="1.10.287.850">
    <property type="entry name" value="HP0062-like domain"/>
    <property type="match status" value="1"/>
</dbReference>
<protein>
    <submittedName>
        <fullName evidence="2">PE family protein</fullName>
    </submittedName>
</protein>
<proteinExistence type="predicted"/>
<dbReference type="InterPro" id="IPR000084">
    <property type="entry name" value="PE-PGRS_N"/>
</dbReference>
<dbReference type="EMBL" id="JAAXPE010000034">
    <property type="protein sequence ID" value="NKY88781.1"/>
    <property type="molecule type" value="Genomic_DNA"/>
</dbReference>
<accession>A0A7X6M227</accession>
<evidence type="ECO:0000259" key="1">
    <source>
        <dbReference type="Pfam" id="PF00934"/>
    </source>
</evidence>
<name>A0A7X6M227_9NOCA</name>
<feature type="domain" description="PE" evidence="1">
    <location>
        <begin position="12"/>
        <end position="98"/>
    </location>
</feature>
<dbReference type="RefSeq" id="WP_040716893.1">
    <property type="nucleotide sequence ID" value="NZ_CAWPHS010000028.1"/>
</dbReference>
<evidence type="ECO:0000313" key="2">
    <source>
        <dbReference type="EMBL" id="NKY88781.1"/>
    </source>
</evidence>
<comment type="caution">
    <text evidence="2">The sequence shown here is derived from an EMBL/GenBank/DDBJ whole genome shotgun (WGS) entry which is preliminary data.</text>
</comment>
<evidence type="ECO:0000313" key="3">
    <source>
        <dbReference type="Proteomes" id="UP000523447"/>
    </source>
</evidence>
<reference evidence="2 3" key="1">
    <citation type="submission" date="2020-04" db="EMBL/GenBank/DDBJ databases">
        <title>MicrobeNet Type strains.</title>
        <authorList>
            <person name="Nicholson A.C."/>
        </authorList>
    </citation>
    <scope>NUCLEOTIDE SEQUENCE [LARGE SCALE GENOMIC DNA]</scope>
    <source>
        <strain evidence="2 3">DSM 44445</strain>
    </source>
</reference>
<sequence>MALSGVELDGVRFDAAAASAAARRLDSLADRLEAGMRADEAALTVAPAAVDEVSVRAAQTMNQVAASYSDSAAAGILELRKLAATVRSQTGQFARSEDESVAEFGGAV</sequence>
<gene>
    <name evidence="2" type="ORF">HGA07_24575</name>
</gene>
<dbReference type="AlphaFoldDB" id="A0A7X6M227"/>
<keyword evidence="3" id="KW-1185">Reference proteome</keyword>
<dbReference type="Pfam" id="PF00934">
    <property type="entry name" value="PE"/>
    <property type="match status" value="1"/>
</dbReference>
<organism evidence="2 3">
    <name type="scientific">Nocardia veterana</name>
    <dbReference type="NCBI Taxonomy" id="132249"/>
    <lineage>
        <taxon>Bacteria</taxon>
        <taxon>Bacillati</taxon>
        <taxon>Actinomycetota</taxon>
        <taxon>Actinomycetes</taxon>
        <taxon>Mycobacteriales</taxon>
        <taxon>Nocardiaceae</taxon>
        <taxon>Nocardia</taxon>
    </lineage>
</organism>